<gene>
    <name evidence="1" type="ORF">KIPB_001164</name>
</gene>
<reference evidence="1 2" key="1">
    <citation type="journal article" date="2018" name="PLoS ONE">
        <title>The draft genome of Kipferlia bialata reveals reductive genome evolution in fornicate parasites.</title>
        <authorList>
            <person name="Tanifuji G."/>
            <person name="Takabayashi S."/>
            <person name="Kume K."/>
            <person name="Takagi M."/>
            <person name="Nakayama T."/>
            <person name="Kamikawa R."/>
            <person name="Inagaki Y."/>
            <person name="Hashimoto T."/>
        </authorList>
    </citation>
    <scope>NUCLEOTIDE SEQUENCE [LARGE SCALE GENOMIC DNA]</scope>
    <source>
        <strain evidence="1">NY0173</strain>
    </source>
</reference>
<proteinExistence type="predicted"/>
<comment type="caution">
    <text evidence="1">The sequence shown here is derived from an EMBL/GenBank/DDBJ whole genome shotgun (WGS) entry which is preliminary data.</text>
</comment>
<protein>
    <submittedName>
        <fullName evidence="1">Uncharacterized protein</fullName>
    </submittedName>
</protein>
<evidence type="ECO:0000313" key="2">
    <source>
        <dbReference type="Proteomes" id="UP000265618"/>
    </source>
</evidence>
<accession>A0A9K3CND6</accession>
<dbReference type="EMBL" id="BDIP01000156">
    <property type="protein sequence ID" value="GIQ80373.1"/>
    <property type="molecule type" value="Genomic_DNA"/>
</dbReference>
<dbReference type="Proteomes" id="UP000265618">
    <property type="component" value="Unassembled WGS sequence"/>
</dbReference>
<keyword evidence="2" id="KW-1185">Reference proteome</keyword>
<dbReference type="AlphaFoldDB" id="A0A9K3CND6"/>
<name>A0A9K3CND6_9EUKA</name>
<evidence type="ECO:0000313" key="1">
    <source>
        <dbReference type="EMBL" id="GIQ80373.1"/>
    </source>
</evidence>
<sequence length="450" mass="49329">MPIDTLTLSNVAEVAVSVREMFGELFKQPAAGTFEPGAYILHKHAVFDATFHSLVAKGCVDDQSALAVIQLIEALESDPTFLCVYPEEYEAQSGMFPPFKAGFRKTLQLHRKIVTLKLENAQERLARRAGADTDADPAKIVSLRADIATDKAVLAGSEKGDSEDISSNTALLHFLSWRRIMSGLQDRLLKTFHNISVASHSVRYRTDVPNVPDAPDVPDVPEAKRSSERLELINESLEVLGSVAHMHKGGIRLIGASFNKGWIPITVLTCKYINPLLMMPILQSAAQRLVPANDPFLATFNPCKPGVVANNPENAIKYITQLTQRFGMKKVLDLGSDPSVPFDYTPIELCCLLMQSVSNKIRRASIMNKKASKGGSLTLEQFLKYTLVYLKGASSSMNPTDRVRSMMRETVAVYMGKAPNPTSPVTACAVKRPVLATHPTELDSDSEGED</sequence>
<organism evidence="1 2">
    <name type="scientific">Kipferlia bialata</name>
    <dbReference type="NCBI Taxonomy" id="797122"/>
    <lineage>
        <taxon>Eukaryota</taxon>
        <taxon>Metamonada</taxon>
        <taxon>Carpediemonas-like organisms</taxon>
        <taxon>Kipferlia</taxon>
    </lineage>
</organism>